<name>A0A846YST6_9NOCA</name>
<evidence type="ECO:0000313" key="3">
    <source>
        <dbReference type="Proteomes" id="UP000570678"/>
    </source>
</evidence>
<proteinExistence type="predicted"/>
<dbReference type="EMBL" id="JAAXOT010000024">
    <property type="protein sequence ID" value="NKY60544.1"/>
    <property type="molecule type" value="Genomic_DNA"/>
</dbReference>
<dbReference type="PROSITE" id="PS51257">
    <property type="entry name" value="PROKAR_LIPOPROTEIN"/>
    <property type="match status" value="1"/>
</dbReference>
<gene>
    <name evidence="2" type="ORF">HGA15_31270</name>
</gene>
<dbReference type="AlphaFoldDB" id="A0A846YST6"/>
<keyword evidence="1" id="KW-0732">Signal</keyword>
<comment type="caution">
    <text evidence="2">The sequence shown here is derived from an EMBL/GenBank/DDBJ whole genome shotgun (WGS) entry which is preliminary data.</text>
</comment>
<protein>
    <recommendedName>
        <fullName evidence="4">Lipoprotein LpqN</fullName>
    </recommendedName>
</protein>
<evidence type="ECO:0000313" key="2">
    <source>
        <dbReference type="EMBL" id="NKY60544.1"/>
    </source>
</evidence>
<accession>A0A846YST6</accession>
<evidence type="ECO:0008006" key="4">
    <source>
        <dbReference type="Google" id="ProtNLM"/>
    </source>
</evidence>
<reference evidence="2 3" key="1">
    <citation type="submission" date="2020-04" db="EMBL/GenBank/DDBJ databases">
        <title>MicrobeNet Type strains.</title>
        <authorList>
            <person name="Nicholson A.C."/>
        </authorList>
    </citation>
    <scope>NUCLEOTIDE SEQUENCE [LARGE SCALE GENOMIC DNA]</scope>
    <source>
        <strain evidence="2 3">JCM 3332</strain>
    </source>
</reference>
<organism evidence="2 3">
    <name type="scientific">Nocardia flavorosea</name>
    <dbReference type="NCBI Taxonomy" id="53429"/>
    <lineage>
        <taxon>Bacteria</taxon>
        <taxon>Bacillati</taxon>
        <taxon>Actinomycetota</taxon>
        <taxon>Actinomycetes</taxon>
        <taxon>Mycobacteriales</taxon>
        <taxon>Nocardiaceae</taxon>
        <taxon>Nocardia</taxon>
    </lineage>
</organism>
<feature type="signal peptide" evidence="1">
    <location>
        <begin position="1"/>
        <end position="21"/>
    </location>
</feature>
<feature type="chain" id="PRO_5039092833" description="Lipoprotein LpqN" evidence="1">
    <location>
        <begin position="22"/>
        <end position="163"/>
    </location>
</feature>
<dbReference type="RefSeq" id="WP_157116876.1">
    <property type="nucleotide sequence ID" value="NZ_JAAXOT010000024.1"/>
</dbReference>
<keyword evidence="3" id="KW-1185">Reference proteome</keyword>
<evidence type="ECO:0000256" key="1">
    <source>
        <dbReference type="SAM" id="SignalP"/>
    </source>
</evidence>
<dbReference type="Proteomes" id="UP000570678">
    <property type="component" value="Unassembled WGS sequence"/>
</dbReference>
<sequence length="163" mass="17335">MGVIRRRKTAGALAVLVTVLAGMTGCGSDSQDSGRPTEVHRQANTTDVVREASAFAGIVIPANVTVLDARTERGIDTLYQLAVSTDPQGLDELLAASHFSTPLTKAYSVPETTIAGPPLETSPAVLEASDTYRNAEGKTVNRSIIVDERAPSIRFVHLQLFDT</sequence>